<dbReference type="Gene3D" id="3.40.50.10640">
    <property type="entry name" value="SSO1389-like"/>
    <property type="match status" value="1"/>
</dbReference>
<dbReference type="OrthoDB" id="102285at2157"/>
<dbReference type="RefSeq" id="WP_068663815.1">
    <property type="nucleotide sequence ID" value="NZ_CP015520.1"/>
</dbReference>
<dbReference type="PANTHER" id="PTHR37169">
    <property type="entry name" value="CRISPR SYSTEM ENDORIBONUCLEASE CSX1-RELATED"/>
    <property type="match status" value="1"/>
</dbReference>
<dbReference type="EMBL" id="CP015520">
    <property type="protein sequence ID" value="ANF21776.1"/>
    <property type="molecule type" value="Genomic_DNA"/>
</dbReference>
<accession>A0A172WEG5</accession>
<dbReference type="InterPro" id="IPR013383">
    <property type="entry name" value="CRISPR-assoc_prot_DxTHG_CS"/>
</dbReference>
<name>A0A172WEG5_9EURY</name>
<keyword evidence="3" id="KW-1185">Reference proteome</keyword>
<dbReference type="InterPro" id="IPR052875">
    <property type="entry name" value="CRISPR_assoc_ribonuclease"/>
</dbReference>
<sequence length="432" mass="48609">MKLLVVSWGDFERWKETKYRFGGETSVGPSTLPILQKVIKPDWTVIVLSDTIGKDFSSVETLREDVRNRVTDFLDRIGAGREVDVIIAPGIGEFTHGSFRGSAMDAYHYVLHALSEIIPTKGDLEVHFDSTHGLNYVTLLTYRALKDLLGIAAVMNTVTFHAYNSDPFVPKITRELSINTIETTTIKPAPLSEPLSGFDEYLCPYSMERAEFVRLKGSLNTLKNLRKEKKKLEAWIGSLLFGLPLLFLEEFPDIGWLELYIEELAETWEGAIAVNAEEKAVTRRLAFGSGFGTLVKLLFQARITRGLLVEEPYSIGKLYSVSDRLFRGSTLQRARVELGKIEDKAIKYARKGAFPRDIPLRDFLGFDAANREVSPRNVLAHAGLEANVVEISMEAWEPERPEEEAGRHTHLKYTSVGLKKVEDIVSRALKES</sequence>
<gene>
    <name evidence="2" type="ORF">A7C91_00035</name>
</gene>
<evidence type="ECO:0000259" key="1">
    <source>
        <dbReference type="Pfam" id="PF22230"/>
    </source>
</evidence>
<dbReference type="Proteomes" id="UP000076969">
    <property type="component" value="Chromosome"/>
</dbReference>
<protein>
    <submittedName>
        <fullName evidence="2">CRISPR-associated protein</fullName>
    </submittedName>
</protein>
<feature type="domain" description="CRISPR system endoribonuclease Csx1 CARF" evidence="1">
    <location>
        <begin position="3"/>
        <end position="167"/>
    </location>
</feature>
<evidence type="ECO:0000313" key="2">
    <source>
        <dbReference type="EMBL" id="ANF21776.1"/>
    </source>
</evidence>
<proteinExistence type="predicted"/>
<dbReference type="NCBIfam" id="TIGR01897">
    <property type="entry name" value="cas_MJ1666"/>
    <property type="match status" value="1"/>
</dbReference>
<dbReference type="AlphaFoldDB" id="A0A172WEG5"/>
<dbReference type="Pfam" id="PF22230">
    <property type="entry name" value="Csx1_CARF"/>
    <property type="match status" value="1"/>
</dbReference>
<dbReference type="STRING" id="1712654.A7C91_00035"/>
<dbReference type="KEGG" id="tpie:A7C91_00035"/>
<reference evidence="3" key="1">
    <citation type="journal article" date="2016" name="Syst. Appl. Microbiol.">
        <title>Thermococcus piezophilus sp. nov., a novel hyperthermophilic and piezophilic archaeon with a broad pressure range for growth, isolated from a deepest hydrothermal vent at the Mid-Cayman Rise.</title>
        <authorList>
            <person name="Dalmasso C."/>
            <person name="Oger P."/>
            <person name="Selva G."/>
            <person name="Courtine D."/>
            <person name="L'Haridon S."/>
            <person name="Garlaschelli A."/>
            <person name="Roussel E."/>
            <person name="Miyazaki J."/>
            <person name="Reveillaud J."/>
            <person name="Jebbar M."/>
            <person name="Takai K."/>
            <person name="Maignien L."/>
            <person name="Alain K."/>
        </authorList>
    </citation>
    <scope>NUCLEOTIDE SEQUENCE [LARGE SCALE GENOMIC DNA]</scope>
    <source>
        <strain evidence="3">CDGS</strain>
    </source>
</reference>
<evidence type="ECO:0000313" key="3">
    <source>
        <dbReference type="Proteomes" id="UP000076969"/>
    </source>
</evidence>
<dbReference type="SUPFAM" id="SSF160980">
    <property type="entry name" value="SSO1389-like"/>
    <property type="match status" value="1"/>
</dbReference>
<dbReference type="PANTHER" id="PTHR37169:SF1">
    <property type="entry name" value="CRISPR SYSTEM ENDORIBONUCLEASE CSX1"/>
    <property type="match status" value="1"/>
</dbReference>
<dbReference type="GeneID" id="28494535"/>
<dbReference type="NCBIfam" id="TIGR02549">
    <property type="entry name" value="CRISPR_DxTHG"/>
    <property type="match status" value="1"/>
</dbReference>
<organism evidence="2 3">
    <name type="scientific">Thermococcus piezophilus</name>
    <dbReference type="NCBI Taxonomy" id="1712654"/>
    <lineage>
        <taxon>Archaea</taxon>
        <taxon>Methanobacteriati</taxon>
        <taxon>Methanobacteriota</taxon>
        <taxon>Thermococci</taxon>
        <taxon>Thermococcales</taxon>
        <taxon>Thermococcaceae</taxon>
        <taxon>Thermococcus</taxon>
    </lineage>
</organism>
<dbReference type="InterPro" id="IPR010171">
    <property type="entry name" value="CRISPR_Csx1"/>
</dbReference>
<dbReference type="InterPro" id="IPR053857">
    <property type="entry name" value="Csx1_CARF"/>
</dbReference>